<dbReference type="SUPFAM" id="SSF55874">
    <property type="entry name" value="ATPase domain of HSP90 chaperone/DNA topoisomerase II/histidine kinase"/>
    <property type="match status" value="1"/>
</dbReference>
<evidence type="ECO:0000256" key="2">
    <source>
        <dbReference type="ARBA" id="ARBA00012438"/>
    </source>
</evidence>
<evidence type="ECO:0000256" key="3">
    <source>
        <dbReference type="ARBA" id="ARBA00022553"/>
    </source>
</evidence>
<dbReference type="SMART" id="SM00448">
    <property type="entry name" value="REC"/>
    <property type="match status" value="1"/>
</dbReference>
<evidence type="ECO:0000256" key="1">
    <source>
        <dbReference type="ARBA" id="ARBA00000085"/>
    </source>
</evidence>
<evidence type="ECO:0000256" key="4">
    <source>
        <dbReference type="ARBA" id="ARBA00022679"/>
    </source>
</evidence>
<sequence length="981" mass="110737">MYRNNIFPYKYIKCCTVLMCLALSCLVNRAVAQQAAIIRGSDFGKHNQVFLDDSLWFFHPGELPGQNQSITSTAGWDTLHNTIFGKTNAPRQWRGMGWFGLWVRADTALVNKKLFISINHDGASELFLDGKPIGGYGKVGHSAHQMEAIRAPRELIPLWLADTRPHLLTIRYSNFFGVYSNFLGFQLSIGDYVKRAQKTSDGKRLLDYLPMFAAAQLILGLLHFLFFLFYPRQKLNAYYALFVLLIGINGIAVYQFYLTPYPSIQYLADFTTFACKALIMWSAVILLYVLNYRRVPRWRVAALTVITLFYFTSYILTFWVFRADKWDDYFSVAYFVCMMDGLWSAAQVIKRGQKDAWLIGIGVGTIILVYFFAWDDTFSVWAYGLNSMRLFVMGAGSLVLPFCLSLYLALDFARTNQNLTVKLREVENLSARALAQEAEKTELIATEARRLEQIVQLRTAELKEQADKLMELDAVKSRFFTNITHEFKTPLTLIMNPAKELLHTATGDTNRNLRLIISNAERLLQLINQLLDLSKVESGLMGINLAPVDFVALIRLHTLSYESLALQKGISLHFKADQDVFWMLTDRDKMDKVILNILSNALKFTDEGTIEITLCQNLEAQTNTFTLTIRDTGKGIPAAKLPYIFTRFYQADPSDTRSEEGTGIGLALTKELVELMGGQITADSTEGLFTLIRIDMPYRAADAVIEQASELVFNELFTPMATTDEVLVADESSPLILLIEDHPELREFIRQSLGGRYRLITAGDGEEGITLGLKHIPNLVITDLMMPRVSGYEVSKTLKGDEKTSHIPVIILTARADVDSRIQGIETGADGYLAKPFDQRELLALIENLINIREQLRLRYSTSDLWLKNTIVLPSIEQDFIARIRQAVESHLNEEGYSADQLASDMGLSRTQLHRKLKGLIGQAPGELIRIVRLQYAHDLLERRVATVSEVAYMVGFGSPASFSASFSRHFGFAPSKVVEA</sequence>
<evidence type="ECO:0000256" key="11">
    <source>
        <dbReference type="SAM" id="SignalP"/>
    </source>
</evidence>
<keyword evidence="5" id="KW-0418">Kinase</keyword>
<dbReference type="InterPro" id="IPR003661">
    <property type="entry name" value="HisK_dim/P_dom"/>
</dbReference>
<dbReference type="Pfam" id="PF07695">
    <property type="entry name" value="7TMR-DISM_7TM"/>
    <property type="match status" value="1"/>
</dbReference>
<name>A0A5B8VWT2_9SPHI</name>
<dbReference type="InterPro" id="IPR004358">
    <property type="entry name" value="Sig_transdc_His_kin-like_C"/>
</dbReference>
<dbReference type="PROSITE" id="PS50110">
    <property type="entry name" value="RESPONSE_REGULATORY"/>
    <property type="match status" value="1"/>
</dbReference>
<dbReference type="GO" id="GO:0000155">
    <property type="term" value="F:phosphorelay sensor kinase activity"/>
    <property type="evidence" value="ECO:0007669"/>
    <property type="project" value="InterPro"/>
</dbReference>
<comment type="catalytic activity">
    <reaction evidence="1">
        <text>ATP + protein L-histidine = ADP + protein N-phospho-L-histidine.</text>
        <dbReference type="EC" id="2.7.13.3"/>
    </reaction>
</comment>
<dbReference type="InterPro" id="IPR036890">
    <property type="entry name" value="HATPase_C_sf"/>
</dbReference>
<dbReference type="SMART" id="SM00387">
    <property type="entry name" value="HATPase_c"/>
    <property type="match status" value="1"/>
</dbReference>
<dbReference type="PANTHER" id="PTHR43547">
    <property type="entry name" value="TWO-COMPONENT HISTIDINE KINASE"/>
    <property type="match status" value="1"/>
</dbReference>
<feature type="domain" description="HTH araC/xylS-type" evidence="12">
    <location>
        <begin position="882"/>
        <end position="981"/>
    </location>
</feature>
<keyword evidence="11" id="KW-0732">Signal</keyword>
<dbReference type="PANTHER" id="PTHR43547:SF2">
    <property type="entry name" value="HYBRID SIGNAL TRANSDUCTION HISTIDINE KINASE C"/>
    <property type="match status" value="1"/>
</dbReference>
<dbReference type="CDD" id="cd00082">
    <property type="entry name" value="HisKA"/>
    <property type="match status" value="1"/>
</dbReference>
<dbReference type="GO" id="GO:0003700">
    <property type="term" value="F:DNA-binding transcription factor activity"/>
    <property type="evidence" value="ECO:0007669"/>
    <property type="project" value="InterPro"/>
</dbReference>
<dbReference type="SUPFAM" id="SSF47384">
    <property type="entry name" value="Homodimeric domain of signal transducing histidine kinase"/>
    <property type="match status" value="1"/>
</dbReference>
<dbReference type="Gene3D" id="1.10.10.60">
    <property type="entry name" value="Homeodomain-like"/>
    <property type="match status" value="1"/>
</dbReference>
<dbReference type="InterPro" id="IPR018062">
    <property type="entry name" value="HTH_AraC-typ_CS"/>
</dbReference>
<dbReference type="PROSITE" id="PS50109">
    <property type="entry name" value="HIS_KIN"/>
    <property type="match status" value="1"/>
</dbReference>
<feature type="signal peptide" evidence="11">
    <location>
        <begin position="1"/>
        <end position="29"/>
    </location>
</feature>
<dbReference type="Pfam" id="PF00072">
    <property type="entry name" value="Response_reg"/>
    <property type="match status" value="1"/>
</dbReference>
<evidence type="ECO:0000259" key="12">
    <source>
        <dbReference type="PROSITE" id="PS01124"/>
    </source>
</evidence>
<feature type="transmembrane region" description="Helical" evidence="10">
    <location>
        <begin position="390"/>
        <end position="410"/>
    </location>
</feature>
<dbReference type="InterPro" id="IPR009057">
    <property type="entry name" value="Homeodomain-like_sf"/>
</dbReference>
<keyword evidence="10" id="KW-1133">Transmembrane helix</keyword>
<keyword evidence="4" id="KW-0808">Transferase</keyword>
<accession>A0A5B8VWT2</accession>
<dbReference type="EC" id="2.7.13.3" evidence="2"/>
<keyword evidence="3 9" id="KW-0597">Phosphoprotein</keyword>
<keyword evidence="16" id="KW-1185">Reference proteome</keyword>
<keyword evidence="8" id="KW-0804">Transcription</keyword>
<evidence type="ECO:0000259" key="13">
    <source>
        <dbReference type="PROSITE" id="PS50109"/>
    </source>
</evidence>
<dbReference type="Gene3D" id="3.40.50.2300">
    <property type="match status" value="1"/>
</dbReference>
<evidence type="ECO:0000256" key="5">
    <source>
        <dbReference type="ARBA" id="ARBA00022777"/>
    </source>
</evidence>
<dbReference type="SUPFAM" id="SSF46689">
    <property type="entry name" value="Homeodomain-like"/>
    <property type="match status" value="1"/>
</dbReference>
<evidence type="ECO:0000259" key="14">
    <source>
        <dbReference type="PROSITE" id="PS50110"/>
    </source>
</evidence>
<organism evidence="15 16">
    <name type="scientific">Mucilaginibacter ginsenosidivorax</name>
    <dbReference type="NCBI Taxonomy" id="862126"/>
    <lineage>
        <taxon>Bacteria</taxon>
        <taxon>Pseudomonadati</taxon>
        <taxon>Bacteroidota</taxon>
        <taxon>Sphingobacteriia</taxon>
        <taxon>Sphingobacteriales</taxon>
        <taxon>Sphingobacteriaceae</taxon>
        <taxon>Mucilaginibacter</taxon>
    </lineage>
</organism>
<dbReference type="SUPFAM" id="SSF52172">
    <property type="entry name" value="CheY-like"/>
    <property type="match status" value="1"/>
</dbReference>
<keyword evidence="6" id="KW-0805">Transcription regulation</keyword>
<dbReference type="Gene3D" id="1.10.287.130">
    <property type="match status" value="1"/>
</dbReference>
<dbReference type="InterPro" id="IPR011006">
    <property type="entry name" value="CheY-like_superfamily"/>
</dbReference>
<feature type="transmembrane region" description="Helical" evidence="10">
    <location>
        <begin position="356"/>
        <end position="374"/>
    </location>
</feature>
<keyword evidence="10" id="KW-0812">Transmembrane</keyword>
<dbReference type="Pfam" id="PF12833">
    <property type="entry name" value="HTH_18"/>
    <property type="match status" value="1"/>
</dbReference>
<reference evidence="15 16" key="1">
    <citation type="journal article" date="2013" name="J. Microbiol.">
        <title>Mucilaginibacter ginsenosidivorax sp. nov., with ginsenoside converting activity isolated from sediment.</title>
        <authorList>
            <person name="Kim J.K."/>
            <person name="Choi T.E."/>
            <person name="Liu Q.M."/>
            <person name="Park H.Y."/>
            <person name="Yi T.H."/>
            <person name="Yoon M.H."/>
            <person name="Kim S.C."/>
            <person name="Im W.T."/>
        </authorList>
    </citation>
    <scope>NUCLEOTIDE SEQUENCE [LARGE SCALE GENOMIC DNA]</scope>
    <source>
        <strain evidence="15 16">KHI28</strain>
    </source>
</reference>
<feature type="modified residue" description="4-aspartylphosphate" evidence="9">
    <location>
        <position position="783"/>
    </location>
</feature>
<dbReference type="SMART" id="SM00388">
    <property type="entry name" value="HisKA"/>
    <property type="match status" value="1"/>
</dbReference>
<dbReference type="InterPro" id="IPR018060">
    <property type="entry name" value="HTH_AraC"/>
</dbReference>
<dbReference type="EMBL" id="CP042437">
    <property type="protein sequence ID" value="QEC76027.1"/>
    <property type="molecule type" value="Genomic_DNA"/>
</dbReference>
<protein>
    <recommendedName>
        <fullName evidence="2">histidine kinase</fullName>
        <ecNumber evidence="2">2.7.13.3</ecNumber>
    </recommendedName>
</protein>
<dbReference type="Proteomes" id="UP000321362">
    <property type="component" value="Chromosome"/>
</dbReference>
<feature type="transmembrane region" description="Helical" evidence="10">
    <location>
        <begin position="329"/>
        <end position="349"/>
    </location>
</feature>
<evidence type="ECO:0000256" key="7">
    <source>
        <dbReference type="ARBA" id="ARBA00023125"/>
    </source>
</evidence>
<feature type="domain" description="Histidine kinase" evidence="13">
    <location>
        <begin position="482"/>
        <end position="700"/>
    </location>
</feature>
<dbReference type="PRINTS" id="PR00344">
    <property type="entry name" value="BCTRLSENSOR"/>
</dbReference>
<dbReference type="PROSITE" id="PS00041">
    <property type="entry name" value="HTH_ARAC_FAMILY_1"/>
    <property type="match status" value="1"/>
</dbReference>
<dbReference type="FunFam" id="3.30.565.10:FF:000006">
    <property type="entry name" value="Sensor histidine kinase WalK"/>
    <property type="match status" value="1"/>
</dbReference>
<feature type="chain" id="PRO_5022972314" description="histidine kinase" evidence="11">
    <location>
        <begin position="30"/>
        <end position="981"/>
    </location>
</feature>
<proteinExistence type="predicted"/>
<dbReference type="InterPro" id="IPR036097">
    <property type="entry name" value="HisK_dim/P_sf"/>
</dbReference>
<dbReference type="InterPro" id="IPR003594">
    <property type="entry name" value="HATPase_dom"/>
</dbReference>
<evidence type="ECO:0000313" key="15">
    <source>
        <dbReference type="EMBL" id="QEC76027.1"/>
    </source>
</evidence>
<feature type="transmembrane region" description="Helical" evidence="10">
    <location>
        <begin position="302"/>
        <end position="323"/>
    </location>
</feature>
<dbReference type="Pfam" id="PF00512">
    <property type="entry name" value="HisKA"/>
    <property type="match status" value="1"/>
</dbReference>
<feature type="transmembrane region" description="Helical" evidence="10">
    <location>
        <begin position="237"/>
        <end position="258"/>
    </location>
</feature>
<dbReference type="InterPro" id="IPR001789">
    <property type="entry name" value="Sig_transdc_resp-reg_receiver"/>
</dbReference>
<evidence type="ECO:0000313" key="16">
    <source>
        <dbReference type="Proteomes" id="UP000321362"/>
    </source>
</evidence>
<evidence type="ECO:0000256" key="8">
    <source>
        <dbReference type="ARBA" id="ARBA00023163"/>
    </source>
</evidence>
<evidence type="ECO:0000256" key="9">
    <source>
        <dbReference type="PROSITE-ProRule" id="PRU00169"/>
    </source>
</evidence>
<evidence type="ECO:0000256" key="6">
    <source>
        <dbReference type="ARBA" id="ARBA00023015"/>
    </source>
</evidence>
<gene>
    <name evidence="15" type="ORF">FSB76_08735</name>
</gene>
<dbReference type="AlphaFoldDB" id="A0A5B8VWT2"/>
<dbReference type="SMART" id="SM00342">
    <property type="entry name" value="HTH_ARAC"/>
    <property type="match status" value="1"/>
</dbReference>
<evidence type="ECO:0000256" key="10">
    <source>
        <dbReference type="SAM" id="Phobius"/>
    </source>
</evidence>
<dbReference type="KEGG" id="mgk:FSB76_08735"/>
<dbReference type="Pfam" id="PF02518">
    <property type="entry name" value="HATPase_c"/>
    <property type="match status" value="1"/>
</dbReference>
<keyword evidence="7" id="KW-0238">DNA-binding</keyword>
<dbReference type="PROSITE" id="PS01124">
    <property type="entry name" value="HTH_ARAC_FAMILY_2"/>
    <property type="match status" value="1"/>
</dbReference>
<dbReference type="InterPro" id="IPR011623">
    <property type="entry name" value="7TMR_DISM_rcpt_extracell_dom1"/>
</dbReference>
<feature type="transmembrane region" description="Helical" evidence="10">
    <location>
        <begin position="208"/>
        <end position="230"/>
    </location>
</feature>
<feature type="transmembrane region" description="Helical" evidence="10">
    <location>
        <begin position="270"/>
        <end position="290"/>
    </location>
</feature>
<dbReference type="InterPro" id="IPR005467">
    <property type="entry name" value="His_kinase_dom"/>
</dbReference>
<dbReference type="PROSITE" id="PS51257">
    <property type="entry name" value="PROKAR_LIPOPROTEIN"/>
    <property type="match status" value="1"/>
</dbReference>
<dbReference type="Gene3D" id="3.30.565.10">
    <property type="entry name" value="Histidine kinase-like ATPase, C-terminal domain"/>
    <property type="match status" value="1"/>
</dbReference>
<keyword evidence="10" id="KW-0472">Membrane</keyword>
<dbReference type="GO" id="GO:0043565">
    <property type="term" value="F:sequence-specific DNA binding"/>
    <property type="evidence" value="ECO:0007669"/>
    <property type="project" value="InterPro"/>
</dbReference>
<feature type="domain" description="Response regulatory" evidence="14">
    <location>
        <begin position="735"/>
        <end position="850"/>
    </location>
</feature>